<proteinExistence type="predicted"/>
<organism evidence="1 2">
    <name type="scientific">Giardia duodenalis assemblage B</name>
    <dbReference type="NCBI Taxonomy" id="1394984"/>
    <lineage>
        <taxon>Eukaryota</taxon>
        <taxon>Metamonada</taxon>
        <taxon>Diplomonadida</taxon>
        <taxon>Hexamitidae</taxon>
        <taxon>Giardiinae</taxon>
        <taxon>Giardia</taxon>
    </lineage>
</organism>
<gene>
    <name evidence="1" type="ORF">QR46_0813</name>
</gene>
<dbReference type="AlphaFoldDB" id="A0A132NYN2"/>
<dbReference type="VEuPathDB" id="GiardiaDB:QR46_0813"/>
<dbReference type="EMBL" id="JXTI01000013">
    <property type="protein sequence ID" value="KWX15189.1"/>
    <property type="molecule type" value="Genomic_DNA"/>
</dbReference>
<reference evidence="1 2" key="1">
    <citation type="journal article" date="2015" name="Mol. Biochem. Parasitol.">
        <title>Identification of polymorphic genes for use in assemblage B genotyping assays through comparative genomics of multiple assemblage B Giardia duodenalis isolates.</title>
        <authorList>
            <person name="Wielinga C."/>
            <person name="Thompson R.C."/>
            <person name="Monis P."/>
            <person name="Ryan U."/>
        </authorList>
    </citation>
    <scope>NUCLEOTIDE SEQUENCE [LARGE SCALE GENOMIC DNA]</scope>
    <source>
        <strain evidence="1 2">BAH15c1</strain>
    </source>
</reference>
<dbReference type="InterPro" id="IPR032675">
    <property type="entry name" value="LRR_dom_sf"/>
</dbReference>
<dbReference type="OrthoDB" id="10257471at2759"/>
<accession>A0A132NYN2</accession>
<evidence type="ECO:0000313" key="1">
    <source>
        <dbReference type="EMBL" id="KWX15189.1"/>
    </source>
</evidence>
<protein>
    <submittedName>
        <fullName evidence="1">Putative leucine-rich repeat protein</fullName>
    </submittedName>
</protein>
<dbReference type="Gene3D" id="3.80.10.10">
    <property type="entry name" value="Ribonuclease Inhibitor"/>
    <property type="match status" value="1"/>
</dbReference>
<evidence type="ECO:0000313" key="2">
    <source>
        <dbReference type="Proteomes" id="UP000070089"/>
    </source>
</evidence>
<dbReference type="Proteomes" id="UP000070089">
    <property type="component" value="Unassembled WGS sequence"/>
</dbReference>
<sequence>MQPWKPVDTIRDSIFPLFYPDSSAESGEKSAVISSNFTSAPDTMHRYYLQHPFISDRDGEINMQSIDLTKEMAIEIKQRLLCRSVPEPLLIRNKPHQPTNPIRSLDFKGCKLTRTLLEILLEGIKECRGLECLNLANNHLLQNDADVIIDWLTQSPASCRHINKLSFSGSFKFTPKSICDLLLAIFDHCSALKILQLNSCGLCDEHIESFRKFLGIVSRSNTSLHELHLNNNDITTRGCRRLLDARNTFLPQLKILAYDNLASESLISRLSRPPDHVHGSPSITDSYTASGLSEIQIEDQVSTCTNDISSYVEQTDHVFQGELRSGLLSFIKQTFGDDSPELLDKKTTTELCMHCISAIQLHVNKCSTTGLSKEIEELMRLKDMLKRSNIPCDELPLTIESPAAEALSVAIHLIQSLLQITTGQITLE</sequence>
<dbReference type="SUPFAM" id="SSF52047">
    <property type="entry name" value="RNI-like"/>
    <property type="match status" value="1"/>
</dbReference>
<name>A0A132NYN2_GIAIN</name>
<comment type="caution">
    <text evidence="1">The sequence shown here is derived from an EMBL/GenBank/DDBJ whole genome shotgun (WGS) entry which is preliminary data.</text>
</comment>